<sequence length="141" mass="15395">MQLTTTSLLTALAATIASAAPMSTGTVDTTPFIHTVNGGDINPLLLPRKSGGKHTVTFCLDANRKRCYTDNNIVHGTCYNVAPDYNDRVTSIYLNKGLCRLSFDSGCRGQSMWFTPQGINDLAKVEIGRFNNRLSSVQCFQ</sequence>
<evidence type="ECO:0000256" key="1">
    <source>
        <dbReference type="SAM" id="SignalP"/>
    </source>
</evidence>
<gene>
    <name evidence="2" type="ORF">GTA08_BOTSDO02939</name>
</gene>
<keyword evidence="3" id="KW-1185">Reference proteome</keyword>
<feature type="chain" id="PRO_5034932724" description="Beta gamma crystallin protein" evidence="1">
    <location>
        <begin position="20"/>
        <end position="141"/>
    </location>
</feature>
<evidence type="ECO:0000313" key="3">
    <source>
        <dbReference type="Proteomes" id="UP000572817"/>
    </source>
</evidence>
<dbReference type="Gene3D" id="2.60.20.10">
    <property type="entry name" value="Crystallins"/>
    <property type="match status" value="1"/>
</dbReference>
<feature type="signal peptide" evidence="1">
    <location>
        <begin position="1"/>
        <end position="19"/>
    </location>
</feature>
<dbReference type="Proteomes" id="UP000572817">
    <property type="component" value="Unassembled WGS sequence"/>
</dbReference>
<comment type="caution">
    <text evidence="2">The sequence shown here is derived from an EMBL/GenBank/DDBJ whole genome shotgun (WGS) entry which is preliminary data.</text>
</comment>
<keyword evidence="1" id="KW-0732">Signal</keyword>
<name>A0A8H4N6E7_9PEZI</name>
<evidence type="ECO:0008006" key="4">
    <source>
        <dbReference type="Google" id="ProtNLM"/>
    </source>
</evidence>
<organism evidence="2 3">
    <name type="scientific">Botryosphaeria dothidea</name>
    <dbReference type="NCBI Taxonomy" id="55169"/>
    <lineage>
        <taxon>Eukaryota</taxon>
        <taxon>Fungi</taxon>
        <taxon>Dikarya</taxon>
        <taxon>Ascomycota</taxon>
        <taxon>Pezizomycotina</taxon>
        <taxon>Dothideomycetes</taxon>
        <taxon>Dothideomycetes incertae sedis</taxon>
        <taxon>Botryosphaeriales</taxon>
        <taxon>Botryosphaeriaceae</taxon>
        <taxon>Botryosphaeria</taxon>
    </lineage>
</organism>
<evidence type="ECO:0000313" key="2">
    <source>
        <dbReference type="EMBL" id="KAF4308953.1"/>
    </source>
</evidence>
<reference evidence="2" key="1">
    <citation type="submission" date="2020-04" db="EMBL/GenBank/DDBJ databases">
        <title>Genome Assembly and Annotation of Botryosphaeria dothidea sdau 11-99, a Latent Pathogen of Apple Fruit Ring Rot in China.</title>
        <authorList>
            <person name="Yu C."/>
            <person name="Diao Y."/>
            <person name="Lu Q."/>
            <person name="Zhao J."/>
            <person name="Cui S."/>
            <person name="Peng C."/>
            <person name="He B."/>
            <person name="Liu H."/>
        </authorList>
    </citation>
    <scope>NUCLEOTIDE SEQUENCE [LARGE SCALE GENOMIC DNA]</scope>
    <source>
        <strain evidence="2">Sdau11-99</strain>
    </source>
</reference>
<dbReference type="EMBL" id="WWBZ02000016">
    <property type="protein sequence ID" value="KAF4308953.1"/>
    <property type="molecule type" value="Genomic_DNA"/>
</dbReference>
<accession>A0A8H4N6E7</accession>
<dbReference type="AlphaFoldDB" id="A0A8H4N6E7"/>
<protein>
    <recommendedName>
        <fullName evidence="4">Beta gamma crystallin protein</fullName>
    </recommendedName>
</protein>
<proteinExistence type="predicted"/>